<gene>
    <name evidence="1" type="ORF">FDA94_28445</name>
</gene>
<dbReference type="Gene3D" id="2.130.10.10">
    <property type="entry name" value="YVTN repeat-like/Quinoprotein amine dehydrogenase"/>
    <property type="match status" value="1"/>
</dbReference>
<protein>
    <submittedName>
        <fullName evidence="1">DUF839 domain-containing protein</fullName>
    </submittedName>
</protein>
<organism evidence="1 2">
    <name type="scientific">Herbidospora galbida</name>
    <dbReference type="NCBI Taxonomy" id="2575442"/>
    <lineage>
        <taxon>Bacteria</taxon>
        <taxon>Bacillati</taxon>
        <taxon>Actinomycetota</taxon>
        <taxon>Actinomycetes</taxon>
        <taxon>Streptosporangiales</taxon>
        <taxon>Streptosporangiaceae</taxon>
        <taxon>Herbidospora</taxon>
    </lineage>
</organism>
<reference evidence="1 2" key="1">
    <citation type="submission" date="2019-04" db="EMBL/GenBank/DDBJ databases">
        <title>Herbidospora sp. NEAU-GS14.nov., a novel actinomycete isolated from soil.</title>
        <authorList>
            <person name="Han L."/>
        </authorList>
    </citation>
    <scope>NUCLEOTIDE SEQUENCE [LARGE SCALE GENOMIC DNA]</scope>
    <source>
        <strain evidence="1 2">NEAU-GS14</strain>
    </source>
</reference>
<evidence type="ECO:0000313" key="2">
    <source>
        <dbReference type="Proteomes" id="UP000308705"/>
    </source>
</evidence>
<dbReference type="OrthoDB" id="5169219at2"/>
<dbReference type="Pfam" id="PF05787">
    <property type="entry name" value="PhoX"/>
    <property type="match status" value="1"/>
</dbReference>
<dbReference type="PANTHER" id="PTHR35399:SF4">
    <property type="entry name" value="MEMBRANE PROTEIN"/>
    <property type="match status" value="1"/>
</dbReference>
<dbReference type="InterPro" id="IPR015943">
    <property type="entry name" value="WD40/YVTN_repeat-like_dom_sf"/>
</dbReference>
<dbReference type="PANTHER" id="PTHR35399">
    <property type="entry name" value="SLR8030 PROTEIN"/>
    <property type="match status" value="1"/>
</dbReference>
<comment type="caution">
    <text evidence="1">The sequence shown here is derived from an EMBL/GenBank/DDBJ whole genome shotgun (WGS) entry which is preliminary data.</text>
</comment>
<proteinExistence type="predicted"/>
<dbReference type="InterPro" id="IPR011659">
    <property type="entry name" value="WD40"/>
</dbReference>
<dbReference type="InterPro" id="IPR008557">
    <property type="entry name" value="PhoX"/>
</dbReference>
<dbReference type="EMBL" id="SZQA01000032">
    <property type="protein sequence ID" value="TKK84875.1"/>
    <property type="molecule type" value="Genomic_DNA"/>
</dbReference>
<dbReference type="AlphaFoldDB" id="A0A4U3M7D8"/>
<keyword evidence="2" id="KW-1185">Reference proteome</keyword>
<evidence type="ECO:0000313" key="1">
    <source>
        <dbReference type="EMBL" id="TKK84875.1"/>
    </source>
</evidence>
<name>A0A4U3M7D8_9ACTN</name>
<dbReference type="Pfam" id="PF07676">
    <property type="entry name" value="PD40"/>
    <property type="match status" value="1"/>
</dbReference>
<sequence>MAAGSGRFAALMRTPGDPAIELAEGFTSRVVGRTGERVGGLTWHQAPDDGACFADGDGWIYVSNSEIPLLGGVSALRFGPDGSIRSGYRILSGTDSNRAGGATSWNTWLSCEDTCRGRVFECDPYGHFAAMPRLAMGLFRHESAVCDEVGQVVYLTEDHPEGCLYRFRPDDWRDLTTGVLEVMVGSGAGKVTWSRVPNPAATDAPTRDQVEGAVRFERAGRCSTSGGFCYFSTGDDRVWSYDPSAGELSVLYGADPRLLAGAGDLFVTRDGEINIIGDDGAVTPLLRVDGPEKSITGLAFSPDGERLYFSSREGGITYEVTGPFKS</sequence>
<dbReference type="Proteomes" id="UP000308705">
    <property type="component" value="Unassembled WGS sequence"/>
</dbReference>
<dbReference type="SUPFAM" id="SSF82171">
    <property type="entry name" value="DPP6 N-terminal domain-like"/>
    <property type="match status" value="1"/>
</dbReference>
<accession>A0A4U3M7D8</accession>
<dbReference type="RefSeq" id="WP_137250138.1">
    <property type="nucleotide sequence ID" value="NZ_SZQA01000032.1"/>
</dbReference>